<proteinExistence type="predicted"/>
<dbReference type="PANTHER" id="PTHR46082">
    <property type="entry name" value="ATP/GTP-BINDING PROTEIN-RELATED"/>
    <property type="match status" value="1"/>
</dbReference>
<accession>A0A7W0DNI8</accession>
<evidence type="ECO:0000313" key="2">
    <source>
        <dbReference type="EMBL" id="MBA2947923.1"/>
    </source>
</evidence>
<dbReference type="Gene3D" id="1.25.40.10">
    <property type="entry name" value="Tetratricopeptide repeat domain"/>
    <property type="match status" value="1"/>
</dbReference>
<evidence type="ECO:0000313" key="3">
    <source>
        <dbReference type="Proteomes" id="UP000545761"/>
    </source>
</evidence>
<dbReference type="EMBL" id="JACEHE010000011">
    <property type="protein sequence ID" value="MBA2947923.1"/>
    <property type="molecule type" value="Genomic_DNA"/>
</dbReference>
<dbReference type="InterPro" id="IPR053137">
    <property type="entry name" value="NLR-like"/>
</dbReference>
<dbReference type="SUPFAM" id="SSF48452">
    <property type="entry name" value="TPR-like"/>
    <property type="match status" value="1"/>
</dbReference>
<dbReference type="AlphaFoldDB" id="A0A7W0DNI8"/>
<dbReference type="Proteomes" id="UP000545761">
    <property type="component" value="Unassembled WGS sequence"/>
</dbReference>
<sequence>MLATVLGLTGGLAAAIIGAWAALRARRPPKSQVELVDVTIATPSGSASGPRDMSPVLDVKVRNTGGQSAVLKRLVVRVHRAVRCGSMFSGMRLTPYRAMWVGALLPVSATYDAAIPPPEDAGGSRAVIDLSQVVAQGEADRFEVRLGMQPTFDTYVYELDLEIIYDGNDRMMTSPRVAVAFPQHGFVYSADEIRTVISHFLEDTREVREAIDREMTERGLPVPDWESAPPRRRADLPDGLVSVDGNADILSSGAQGIYEVTEAFWDPRRAITGHLQSFERMYRQLVEITVGAAVADEVLTASLPLAEATLAQLPALYAEFRVPTTAEVERVGEPAGTKQPAKLMAEILDRHSESAARASAFEELRSRIRARDEGTFWFLGQLLAEEDRRNSWLAHIGLGTMPNGASAAELLDEFLRLRSPDDRDSFNVRRDLANRRGSRDAAGAAAALGTLLDDQSRALGREHPDTCATRIEVFQFLMEAGDMAAAATVAADIVADQRRTVGPDHRHTFLYRHNLGFCLGEAGDHQGAVDVFTELLGDAMRVLGPDTPNTLDVRHELARWRGRAGDAAGAAAEFAEIVPDRIRIQGPDHPHTLMSRHNLALWTGEAGDSTGAAAAFAELVVDRRRVLGPEHPDTLKSERALAHWREQPGPHSPTVQ</sequence>
<dbReference type="PANTHER" id="PTHR46082:SF6">
    <property type="entry name" value="AAA+ ATPASE DOMAIN-CONTAINING PROTEIN-RELATED"/>
    <property type="match status" value="1"/>
</dbReference>
<dbReference type="Pfam" id="PF13374">
    <property type="entry name" value="TPR_10"/>
    <property type="match status" value="1"/>
</dbReference>
<dbReference type="InterPro" id="IPR011990">
    <property type="entry name" value="TPR-like_helical_dom_sf"/>
</dbReference>
<comment type="caution">
    <text evidence="2">The sequence shown here is derived from an EMBL/GenBank/DDBJ whole genome shotgun (WGS) entry which is preliminary data.</text>
</comment>
<reference evidence="2 3" key="1">
    <citation type="submission" date="2020-07" db="EMBL/GenBank/DDBJ databases">
        <title>Streptomyces isolated from Indian soil.</title>
        <authorList>
            <person name="Mandal S."/>
            <person name="Maiti P.K."/>
        </authorList>
    </citation>
    <scope>NUCLEOTIDE SEQUENCE [LARGE SCALE GENOMIC DNA]</scope>
    <source>
        <strain evidence="2 3">PSKA28</strain>
    </source>
</reference>
<feature type="compositionally biased region" description="Basic and acidic residues" evidence="1">
    <location>
        <begin position="630"/>
        <end position="648"/>
    </location>
</feature>
<name>A0A7W0DNI8_9ACTN</name>
<feature type="region of interest" description="Disordered" evidence="1">
    <location>
        <begin position="630"/>
        <end position="656"/>
    </location>
</feature>
<organism evidence="2 3">
    <name type="scientific">Streptomyces himalayensis subsp. himalayensis</name>
    <dbReference type="NCBI Taxonomy" id="2756131"/>
    <lineage>
        <taxon>Bacteria</taxon>
        <taxon>Bacillati</taxon>
        <taxon>Actinomycetota</taxon>
        <taxon>Actinomycetes</taxon>
        <taxon>Kitasatosporales</taxon>
        <taxon>Streptomycetaceae</taxon>
        <taxon>Streptomyces</taxon>
        <taxon>Streptomyces himalayensis</taxon>
    </lineage>
</organism>
<gene>
    <name evidence="2" type="ORF">H1D24_19420</name>
</gene>
<dbReference type="RefSeq" id="WP_181658877.1">
    <property type="nucleotide sequence ID" value="NZ_JACEHE010000011.1"/>
</dbReference>
<evidence type="ECO:0000256" key="1">
    <source>
        <dbReference type="SAM" id="MobiDB-lite"/>
    </source>
</evidence>
<protein>
    <submittedName>
        <fullName evidence="2">Tetratricopeptide repeat protein</fullName>
    </submittedName>
</protein>